<organism evidence="3 4">
    <name type="scientific">Zhengella mangrovi</name>
    <dbReference type="NCBI Taxonomy" id="1982044"/>
    <lineage>
        <taxon>Bacteria</taxon>
        <taxon>Pseudomonadati</taxon>
        <taxon>Pseudomonadota</taxon>
        <taxon>Alphaproteobacteria</taxon>
        <taxon>Hyphomicrobiales</taxon>
        <taxon>Notoacmeibacteraceae</taxon>
        <taxon>Zhengella</taxon>
    </lineage>
</organism>
<evidence type="ECO:0000313" key="3">
    <source>
        <dbReference type="EMBL" id="PHP67853.1"/>
    </source>
</evidence>
<evidence type="ECO:0000259" key="1">
    <source>
        <dbReference type="Pfam" id="PF06230"/>
    </source>
</evidence>
<evidence type="ECO:0000313" key="4">
    <source>
        <dbReference type="Proteomes" id="UP000221168"/>
    </source>
</evidence>
<gene>
    <name evidence="3" type="ORF">CSC94_03975</name>
</gene>
<evidence type="ECO:0000259" key="2">
    <source>
        <dbReference type="Pfam" id="PF17930"/>
    </source>
</evidence>
<keyword evidence="4" id="KW-1185">Reference proteome</keyword>
<dbReference type="AlphaFoldDB" id="A0A2G1QQS2"/>
<dbReference type="PANTHER" id="PTHR39962:SF1">
    <property type="entry name" value="LPXI FAMILY PROTEIN"/>
    <property type="match status" value="1"/>
</dbReference>
<dbReference type="EMBL" id="PDVP01000002">
    <property type="protein sequence ID" value="PHP67853.1"/>
    <property type="molecule type" value="Genomic_DNA"/>
</dbReference>
<dbReference type="InterPro" id="IPR043167">
    <property type="entry name" value="LpxI_C_sf"/>
</dbReference>
<dbReference type="Proteomes" id="UP000221168">
    <property type="component" value="Unassembled WGS sequence"/>
</dbReference>
<proteinExistence type="predicted"/>
<dbReference type="OrthoDB" id="9789836at2"/>
<sequence length="292" mass="30600">MTRTDDSSMPRERGGRIAVVGGSGALPLALAEDLAGAGEAPVLLAIRGEADEAFSRRADAVLDIETIGKLPARLKALGADRVVFAGGVRRRPKLHRIGLTLGVLRMMPRAVRALGAGDDALLRLVADFMQQEGIRVVGAQEIMPRLLAPEGAIAAIAPGSEDWPAIRAGFEAAKAIGALDIGQAAVAFGSRAIALEGIEGTEGLLERTREMRHHGRLTSTRRGVLVKCCKPGQDMRADLPSIGPQTVTAAHAAGLSGIAVEAGRSLILEIDKVREHADRLGLYVVGVTEAML</sequence>
<feature type="domain" description="LpxI C-terminal" evidence="1">
    <location>
        <begin position="149"/>
        <end position="285"/>
    </location>
</feature>
<reference evidence="3 4" key="1">
    <citation type="submission" date="2017-10" db="EMBL/GenBank/DDBJ databases">
        <title>Sedimentibacterium mangrovi gen. nov., sp. nov., a novel member of family Phyllobacteriacea isolated from mangrove sediment.</title>
        <authorList>
            <person name="Liao H."/>
            <person name="Tian Y."/>
        </authorList>
    </citation>
    <scope>NUCLEOTIDE SEQUENCE [LARGE SCALE GENOMIC DNA]</scope>
    <source>
        <strain evidence="3 4">X9-2-2</strain>
    </source>
</reference>
<accession>A0A2G1QQS2</accession>
<comment type="caution">
    <text evidence="3">The sequence shown here is derived from an EMBL/GenBank/DDBJ whole genome shotgun (WGS) entry which is preliminary data.</text>
</comment>
<dbReference type="Pfam" id="PF17930">
    <property type="entry name" value="LpxI_N"/>
    <property type="match status" value="1"/>
</dbReference>
<feature type="domain" description="LpxI N-terminal" evidence="2">
    <location>
        <begin position="16"/>
        <end position="146"/>
    </location>
</feature>
<dbReference type="Gene3D" id="3.40.140.80">
    <property type="match status" value="1"/>
</dbReference>
<dbReference type="InterPro" id="IPR053174">
    <property type="entry name" value="LpxI"/>
</dbReference>
<dbReference type="InterPro" id="IPR041255">
    <property type="entry name" value="LpxI_N"/>
</dbReference>
<protein>
    <recommendedName>
        <fullName evidence="5">Phosphatidate cytidylyltransferase</fullName>
    </recommendedName>
</protein>
<dbReference type="Gene3D" id="3.40.50.20">
    <property type="match status" value="1"/>
</dbReference>
<dbReference type="Pfam" id="PF06230">
    <property type="entry name" value="LpxI_C"/>
    <property type="match status" value="1"/>
</dbReference>
<evidence type="ECO:0008006" key="5">
    <source>
        <dbReference type="Google" id="ProtNLM"/>
    </source>
</evidence>
<dbReference type="RefSeq" id="WP_099304071.1">
    <property type="nucleotide sequence ID" value="NZ_PDVP01000002.1"/>
</dbReference>
<dbReference type="PANTHER" id="PTHR39962">
    <property type="entry name" value="BLL4848 PROTEIN"/>
    <property type="match status" value="1"/>
</dbReference>
<dbReference type="InterPro" id="IPR010415">
    <property type="entry name" value="LpxI_C"/>
</dbReference>
<name>A0A2G1QQS2_9HYPH</name>